<keyword evidence="1" id="KW-0732">Signal</keyword>
<dbReference type="OrthoDB" id="192832at2759"/>
<evidence type="ECO:0000256" key="1">
    <source>
        <dbReference type="SAM" id="SignalP"/>
    </source>
</evidence>
<dbReference type="PANTHER" id="PTHR10963">
    <property type="entry name" value="GLYCOSYL HYDROLASE-RELATED"/>
    <property type="match status" value="1"/>
</dbReference>
<dbReference type="GO" id="GO:0004553">
    <property type="term" value="F:hydrolase activity, hydrolyzing O-glycosyl compounds"/>
    <property type="evidence" value="ECO:0007669"/>
    <property type="project" value="InterPro"/>
</dbReference>
<reference evidence="3" key="2">
    <citation type="submission" date="2020-11" db="EMBL/GenBank/DDBJ databases">
        <authorList>
            <consortium name="DOE Joint Genome Institute"/>
            <person name="Kuo A."/>
            <person name="Miyauchi S."/>
            <person name="Kiss E."/>
            <person name="Drula E."/>
            <person name="Kohler A."/>
            <person name="Sanchez-Garcia M."/>
            <person name="Andreopoulos B."/>
            <person name="Barry K.W."/>
            <person name="Bonito G."/>
            <person name="Buee M."/>
            <person name="Carver A."/>
            <person name="Chen C."/>
            <person name="Cichocki N."/>
            <person name="Clum A."/>
            <person name="Culley D."/>
            <person name="Crous P.W."/>
            <person name="Fauchery L."/>
            <person name="Girlanda M."/>
            <person name="Hayes R."/>
            <person name="Keri Z."/>
            <person name="Labutti K."/>
            <person name="Lipzen A."/>
            <person name="Lombard V."/>
            <person name="Magnuson J."/>
            <person name="Maillard F."/>
            <person name="Morin E."/>
            <person name="Murat C."/>
            <person name="Nolan M."/>
            <person name="Ohm R."/>
            <person name="Pangilinan J."/>
            <person name="Pereira M."/>
            <person name="Perotto S."/>
            <person name="Peter M."/>
            <person name="Riley R."/>
            <person name="Sitrit Y."/>
            <person name="Stielow B."/>
            <person name="Szollosi G."/>
            <person name="Zifcakova L."/>
            <person name="Stursova M."/>
            <person name="Spatafora J.W."/>
            <person name="Tedersoo L."/>
            <person name="Vaario L.-M."/>
            <person name="Yamada A."/>
            <person name="Yan M."/>
            <person name="Wang P."/>
            <person name="Xu J."/>
            <person name="Bruns T."/>
            <person name="Baldrian P."/>
            <person name="Vilgalys R."/>
            <person name="Henrissat B."/>
            <person name="Grigoriev I.V."/>
            <person name="Hibbett D."/>
            <person name="Nagy L.G."/>
            <person name="Martin F.M."/>
        </authorList>
    </citation>
    <scope>NUCLEOTIDE SEQUENCE</scope>
    <source>
        <strain evidence="3">UH-Tt-Lm1</strain>
    </source>
</reference>
<name>A0A9P6LBP0_9AGAM</name>
<feature type="chain" id="PRO_5040498058" evidence="1">
    <location>
        <begin position="26"/>
        <end position="333"/>
    </location>
</feature>
<reference evidence="3" key="1">
    <citation type="journal article" date="2020" name="Nat. Commun.">
        <title>Large-scale genome sequencing of mycorrhizal fungi provides insights into the early evolution of symbiotic traits.</title>
        <authorList>
            <person name="Miyauchi S."/>
            <person name="Kiss E."/>
            <person name="Kuo A."/>
            <person name="Drula E."/>
            <person name="Kohler A."/>
            <person name="Sanchez-Garcia M."/>
            <person name="Morin E."/>
            <person name="Andreopoulos B."/>
            <person name="Barry K.W."/>
            <person name="Bonito G."/>
            <person name="Buee M."/>
            <person name="Carver A."/>
            <person name="Chen C."/>
            <person name="Cichocki N."/>
            <person name="Clum A."/>
            <person name="Culley D."/>
            <person name="Crous P.W."/>
            <person name="Fauchery L."/>
            <person name="Girlanda M."/>
            <person name="Hayes R.D."/>
            <person name="Keri Z."/>
            <person name="LaButti K."/>
            <person name="Lipzen A."/>
            <person name="Lombard V."/>
            <person name="Magnuson J."/>
            <person name="Maillard F."/>
            <person name="Murat C."/>
            <person name="Nolan M."/>
            <person name="Ohm R.A."/>
            <person name="Pangilinan J."/>
            <person name="Pereira M.F."/>
            <person name="Perotto S."/>
            <person name="Peter M."/>
            <person name="Pfister S."/>
            <person name="Riley R."/>
            <person name="Sitrit Y."/>
            <person name="Stielow J.B."/>
            <person name="Szollosi G."/>
            <person name="Zifcakova L."/>
            <person name="Stursova M."/>
            <person name="Spatafora J.W."/>
            <person name="Tedersoo L."/>
            <person name="Vaario L.M."/>
            <person name="Yamada A."/>
            <person name="Yan M."/>
            <person name="Wang P."/>
            <person name="Xu J."/>
            <person name="Bruns T."/>
            <person name="Baldrian P."/>
            <person name="Vilgalys R."/>
            <person name="Dunand C."/>
            <person name="Henrissat B."/>
            <person name="Grigoriev I.V."/>
            <person name="Hibbett D."/>
            <person name="Nagy L.G."/>
            <person name="Martin F.M."/>
        </authorList>
    </citation>
    <scope>NUCLEOTIDE SEQUENCE</scope>
    <source>
        <strain evidence="3">UH-Tt-Lm1</strain>
    </source>
</reference>
<dbReference type="AlphaFoldDB" id="A0A9P6LBP0"/>
<sequence>MRTINRLSLPFLFLALSLTHTVSSAATVYQRKQSIVGSDFFEQFNWESKNDPTHGRVNYLTLKQAQVKKLAYATGDKFFMFPDSENVVEPGSRGRDSNRISSKQAFDESVVILDLEHMPYGCATWPAFWTVSRKGPWPTGGEIDILEGVNGVERNMVSLHTLPGCTMPKGRLQTGETRSSNCDVKVNSNQGCGTWVRSLDSYGEGFNSNRGGYYAMARSKEYGIKVWFWPRGDPLAPPDVRSDGGTVNPDKWGKPAAYFPTGAKCDYEAHFDAHRIVFDLTFCGDWAGSNSDWKESGCSPMSCNEFVDQNPELFADAYWEINSLRVYTPVTKN</sequence>
<gene>
    <name evidence="3" type="ORF">BJ322DRAFT_416121</name>
</gene>
<dbReference type="GO" id="GO:0009251">
    <property type="term" value="P:glucan catabolic process"/>
    <property type="evidence" value="ECO:0007669"/>
    <property type="project" value="TreeGrafter"/>
</dbReference>
<evidence type="ECO:0000313" key="3">
    <source>
        <dbReference type="EMBL" id="KAF9790912.1"/>
    </source>
</evidence>
<dbReference type="Pfam" id="PF26113">
    <property type="entry name" value="GH16_XgeA"/>
    <property type="match status" value="1"/>
</dbReference>
<dbReference type="PROSITE" id="PS51762">
    <property type="entry name" value="GH16_2"/>
    <property type="match status" value="1"/>
</dbReference>
<dbReference type="CDD" id="cd02181">
    <property type="entry name" value="GH16_fungal_Lam16A_glucanase"/>
    <property type="match status" value="1"/>
</dbReference>
<proteinExistence type="predicted"/>
<dbReference type="SUPFAM" id="SSF49899">
    <property type="entry name" value="Concanavalin A-like lectins/glucanases"/>
    <property type="match status" value="1"/>
</dbReference>
<accession>A0A9P6LBP0</accession>
<feature type="signal peptide" evidence="1">
    <location>
        <begin position="1"/>
        <end position="25"/>
    </location>
</feature>
<dbReference type="InterPro" id="IPR000757">
    <property type="entry name" value="Beta-glucanase-like"/>
</dbReference>
<evidence type="ECO:0000313" key="4">
    <source>
        <dbReference type="Proteomes" id="UP000736335"/>
    </source>
</evidence>
<keyword evidence="3" id="KW-0378">Hydrolase</keyword>
<feature type="domain" description="GH16" evidence="2">
    <location>
        <begin position="22"/>
        <end position="295"/>
    </location>
</feature>
<dbReference type="PANTHER" id="PTHR10963:SF24">
    <property type="entry name" value="GLYCOSIDASE C21B10.07-RELATED"/>
    <property type="match status" value="1"/>
</dbReference>
<keyword evidence="4" id="KW-1185">Reference proteome</keyword>
<dbReference type="InterPro" id="IPR013320">
    <property type="entry name" value="ConA-like_dom_sf"/>
</dbReference>
<dbReference type="InterPro" id="IPR050546">
    <property type="entry name" value="Glycosyl_Hydrlase_16"/>
</dbReference>
<protein>
    <submittedName>
        <fullName evidence="3">Glycoside hydrolase family 16 protein</fullName>
    </submittedName>
</protein>
<dbReference type="Gene3D" id="2.60.120.200">
    <property type="match status" value="1"/>
</dbReference>
<dbReference type="Proteomes" id="UP000736335">
    <property type="component" value="Unassembled WGS sequence"/>
</dbReference>
<organism evidence="3 4">
    <name type="scientific">Thelephora terrestris</name>
    <dbReference type="NCBI Taxonomy" id="56493"/>
    <lineage>
        <taxon>Eukaryota</taxon>
        <taxon>Fungi</taxon>
        <taxon>Dikarya</taxon>
        <taxon>Basidiomycota</taxon>
        <taxon>Agaricomycotina</taxon>
        <taxon>Agaricomycetes</taxon>
        <taxon>Thelephorales</taxon>
        <taxon>Thelephoraceae</taxon>
        <taxon>Thelephora</taxon>
    </lineage>
</organism>
<evidence type="ECO:0000259" key="2">
    <source>
        <dbReference type="PROSITE" id="PS51762"/>
    </source>
</evidence>
<dbReference type="EMBL" id="WIUZ02000002">
    <property type="protein sequence ID" value="KAF9790912.1"/>
    <property type="molecule type" value="Genomic_DNA"/>
</dbReference>
<comment type="caution">
    <text evidence="3">The sequence shown here is derived from an EMBL/GenBank/DDBJ whole genome shotgun (WGS) entry which is preliminary data.</text>
</comment>